<evidence type="ECO:0000313" key="16">
    <source>
        <dbReference type="Proteomes" id="UP000038040"/>
    </source>
</evidence>
<dbReference type="CDD" id="cd05609">
    <property type="entry name" value="STKc_MAST"/>
    <property type="match status" value="1"/>
</dbReference>
<dbReference type="SMART" id="SM00220">
    <property type="entry name" value="S_TKc"/>
    <property type="match status" value="1"/>
</dbReference>
<feature type="compositionally biased region" description="Basic and acidic residues" evidence="13">
    <location>
        <begin position="642"/>
        <end position="652"/>
    </location>
</feature>
<name>A0A0N4U2L9_DRAME</name>
<dbReference type="Gene3D" id="1.10.510.10">
    <property type="entry name" value="Transferase(Phosphotransferase) domain 1"/>
    <property type="match status" value="1"/>
</dbReference>
<reference evidence="17" key="1">
    <citation type="submission" date="2016-04" db="UniProtKB">
        <authorList>
            <consortium name="WormBaseParasite"/>
        </authorList>
    </citation>
    <scope>IDENTIFICATION</scope>
</reference>
<feature type="region of interest" description="Disordered" evidence="13">
    <location>
        <begin position="729"/>
        <end position="751"/>
    </location>
</feature>
<evidence type="ECO:0000256" key="9">
    <source>
        <dbReference type="ARBA" id="ARBA00022777"/>
    </source>
</evidence>
<dbReference type="Pfam" id="PF17820">
    <property type="entry name" value="PDZ_6"/>
    <property type="match status" value="1"/>
</dbReference>
<dbReference type="SUPFAM" id="SSF140482">
    <property type="entry name" value="MAST3 pre-PK domain-like"/>
    <property type="match status" value="1"/>
</dbReference>
<dbReference type="GO" id="GO:0005524">
    <property type="term" value="F:ATP binding"/>
    <property type="evidence" value="ECO:0007669"/>
    <property type="project" value="UniProtKB-KW"/>
</dbReference>
<dbReference type="InterPro" id="IPR036034">
    <property type="entry name" value="PDZ_sf"/>
</dbReference>
<dbReference type="Gene3D" id="1.20.1480.20">
    <property type="entry name" value="MAST3 pre-PK domain-like"/>
    <property type="match status" value="1"/>
</dbReference>
<dbReference type="GO" id="GO:0035556">
    <property type="term" value="P:intracellular signal transduction"/>
    <property type="evidence" value="ECO:0007669"/>
    <property type="project" value="TreeGrafter"/>
</dbReference>
<evidence type="ECO:0000256" key="11">
    <source>
        <dbReference type="ARBA" id="ARBA00047899"/>
    </source>
</evidence>
<dbReference type="EC" id="2.7.11.1" evidence="3"/>
<protein>
    <recommendedName>
        <fullName evidence="3">non-specific serine/threonine protein kinase</fullName>
        <ecNumber evidence="3">2.7.11.1</ecNumber>
    </recommendedName>
</protein>
<dbReference type="InterPro" id="IPR000719">
    <property type="entry name" value="Prot_kinase_dom"/>
</dbReference>
<dbReference type="GO" id="GO:0005737">
    <property type="term" value="C:cytoplasm"/>
    <property type="evidence" value="ECO:0007669"/>
    <property type="project" value="UniProtKB-SubCell"/>
</dbReference>
<dbReference type="InterPro" id="IPR041489">
    <property type="entry name" value="PDZ_6"/>
</dbReference>
<comment type="catalytic activity">
    <reaction evidence="11">
        <text>L-threonyl-[protein] + ATP = O-phospho-L-threonyl-[protein] + ADP + H(+)</text>
        <dbReference type="Rhea" id="RHEA:46608"/>
        <dbReference type="Rhea" id="RHEA-COMP:11060"/>
        <dbReference type="Rhea" id="RHEA-COMP:11605"/>
        <dbReference type="ChEBI" id="CHEBI:15378"/>
        <dbReference type="ChEBI" id="CHEBI:30013"/>
        <dbReference type="ChEBI" id="CHEBI:30616"/>
        <dbReference type="ChEBI" id="CHEBI:61977"/>
        <dbReference type="ChEBI" id="CHEBI:456216"/>
        <dbReference type="EC" id="2.7.11.1"/>
    </reaction>
</comment>
<keyword evidence="6" id="KW-0597">Phosphoprotein</keyword>
<evidence type="ECO:0000259" key="14">
    <source>
        <dbReference type="PROSITE" id="PS50011"/>
    </source>
</evidence>
<sequence>LAASDVRRWSIASLPSSSGCGTPESISAFSSDYSSQEHLTEMLNDLNVVPRFDSTDVYPLTYEPPLSYGRQRSCSLTSHSKIDIDFHTTLANRNVIFSERFPKAKKQMEDRLQQFLEENAPLSGTSSFSPLSSVPNSSIPQSIQIQSFPPSPCFVSSSANERAFDFCPLQCLSDGATRFIHHQIVEIASDCLTKSREGHISGLYFYDVSQRLEQALSDANEKASIEGGEYLLKLVRNLLMIISRTARLLECLEFNPDEFYHMLENTEGEVREQLGASNVRIPDLPQYILTKLGLNKDNLLTTADIEIPAAMDSSFESTVNSLRPSLHLDKPPCEDDYETIRLVSNGAYGAVYLVRHRETRERFAMKKMNKQTLIMRNQVEQVYAERDILTFADNPFVVSFYGSFETRTHLCMLMEYVEGGDCAALLKSVGALPIDIARLYIAETVLAIDYLHSNGIVHRDLKPDNLLITAMGHIKLTDFGLSKIGLMNRTTILCEGYMDLANMQQFKDKQLCGTPEYIAPEVILRQGYGKPVDWWALGIILYEFLIGIVPFVGDTPDELFSNIINDEVEFPREDEALPPDAESLINHLLQKNPIERLGSTTGAQELMIESFFSVLNFNLILREKAEFIPQLENEDDTSYFDTRSDRYNHDAESGDDDSTPMFGSFNTASPRHSVVGIESLHDHRCLKKIMATTTKKRICSNHFCTVYFSSKFVFKMFQALLLRRRFSAQRNNPSSSSSGTTGTHFNTQCSSTDSSMDASYYSDLPTHPPLSENCRKNVTSPLPRKGPNGFGFTVRSIRIYLSEKSEYYKIEHVIASVDEESPAYKAGLRLNDLITHVQSQPVSNFTNPQLIHRMIACGNELSLKIIPFCCTSFREGAARHSVGKLVKKKPRRPQRRLPLEKKTRKTSLLRRFSGKRINNDIVPGSSSQKQAFMPRSGLKHKVVVDQRGQLKNMVVPMPVSPLASNQHIAVSPLARQEDIFHSPLR</sequence>
<dbReference type="GO" id="GO:0004674">
    <property type="term" value="F:protein serine/threonine kinase activity"/>
    <property type="evidence" value="ECO:0007669"/>
    <property type="project" value="UniProtKB-KW"/>
</dbReference>
<evidence type="ECO:0000259" key="15">
    <source>
        <dbReference type="PROSITE" id="PS50106"/>
    </source>
</evidence>
<evidence type="ECO:0000256" key="12">
    <source>
        <dbReference type="ARBA" id="ARBA00048679"/>
    </source>
</evidence>
<keyword evidence="4" id="KW-0963">Cytoplasm</keyword>
<keyword evidence="5" id="KW-0723">Serine/threonine-protein kinase</keyword>
<dbReference type="Pfam" id="PF08926">
    <property type="entry name" value="DUF1908"/>
    <property type="match status" value="2"/>
</dbReference>
<dbReference type="FunFam" id="3.30.200.20:FF:000012">
    <property type="entry name" value="microtubule-associated serine/threonine-protein kinase 2 isoform X1"/>
    <property type="match status" value="1"/>
</dbReference>
<dbReference type="InterPro" id="IPR050236">
    <property type="entry name" value="Ser_Thr_kinase_AGC"/>
</dbReference>
<dbReference type="AlphaFoldDB" id="A0A0N4U2L9"/>
<dbReference type="PROSITE" id="PS00108">
    <property type="entry name" value="PROTEIN_KINASE_ST"/>
    <property type="match status" value="1"/>
</dbReference>
<keyword evidence="10" id="KW-0067">ATP-binding</keyword>
<evidence type="ECO:0000256" key="8">
    <source>
        <dbReference type="ARBA" id="ARBA00022741"/>
    </source>
</evidence>
<organism evidence="16 17">
    <name type="scientific">Dracunculus medinensis</name>
    <name type="common">Guinea worm</name>
    <dbReference type="NCBI Taxonomy" id="318479"/>
    <lineage>
        <taxon>Eukaryota</taxon>
        <taxon>Metazoa</taxon>
        <taxon>Ecdysozoa</taxon>
        <taxon>Nematoda</taxon>
        <taxon>Chromadorea</taxon>
        <taxon>Rhabditida</taxon>
        <taxon>Spirurina</taxon>
        <taxon>Dracunculoidea</taxon>
        <taxon>Dracunculidae</taxon>
        <taxon>Dracunculus</taxon>
    </lineage>
</organism>
<evidence type="ECO:0000256" key="2">
    <source>
        <dbReference type="ARBA" id="ARBA00004496"/>
    </source>
</evidence>
<evidence type="ECO:0000256" key="7">
    <source>
        <dbReference type="ARBA" id="ARBA00022679"/>
    </source>
</evidence>
<keyword evidence="8" id="KW-0547">Nucleotide-binding</keyword>
<dbReference type="FunFam" id="1.20.1480.20:FF:000001">
    <property type="entry name" value="microtubule-associated serine/threonine-protein kinase 4 isoform X1"/>
    <property type="match status" value="1"/>
</dbReference>
<keyword evidence="7" id="KW-0808">Transferase</keyword>
<dbReference type="PROSITE" id="PS50106">
    <property type="entry name" value="PDZ"/>
    <property type="match status" value="1"/>
</dbReference>
<dbReference type="InterPro" id="IPR023142">
    <property type="entry name" value="MAST_pre-PK_dom_sf"/>
</dbReference>
<evidence type="ECO:0000256" key="10">
    <source>
        <dbReference type="ARBA" id="ARBA00022840"/>
    </source>
</evidence>
<dbReference type="InterPro" id="IPR037711">
    <property type="entry name" value="MAST"/>
</dbReference>
<dbReference type="Pfam" id="PF00069">
    <property type="entry name" value="Pkinase"/>
    <property type="match status" value="1"/>
</dbReference>
<dbReference type="InterPro" id="IPR015022">
    <property type="entry name" value="MAST_pre-PK_dom"/>
</dbReference>
<dbReference type="PROSITE" id="PS50011">
    <property type="entry name" value="PROTEIN_KINASE_DOM"/>
    <property type="match status" value="1"/>
</dbReference>
<dbReference type="InterPro" id="IPR011009">
    <property type="entry name" value="Kinase-like_dom_sf"/>
</dbReference>
<dbReference type="SUPFAM" id="SSF50156">
    <property type="entry name" value="PDZ domain-like"/>
    <property type="match status" value="1"/>
</dbReference>
<comment type="cofactor">
    <cofactor evidence="1">
        <name>Mg(2+)</name>
        <dbReference type="ChEBI" id="CHEBI:18420"/>
    </cofactor>
</comment>
<evidence type="ECO:0000256" key="1">
    <source>
        <dbReference type="ARBA" id="ARBA00001946"/>
    </source>
</evidence>
<feature type="domain" description="Protein kinase" evidence="14">
    <location>
        <begin position="337"/>
        <end position="612"/>
    </location>
</feature>
<dbReference type="InterPro" id="IPR008271">
    <property type="entry name" value="Ser/Thr_kinase_AS"/>
</dbReference>
<dbReference type="Proteomes" id="UP000038040">
    <property type="component" value="Unplaced"/>
</dbReference>
<evidence type="ECO:0000256" key="5">
    <source>
        <dbReference type="ARBA" id="ARBA00022527"/>
    </source>
</evidence>
<dbReference type="InterPro" id="IPR001478">
    <property type="entry name" value="PDZ"/>
</dbReference>
<evidence type="ECO:0000256" key="6">
    <source>
        <dbReference type="ARBA" id="ARBA00022553"/>
    </source>
</evidence>
<comment type="catalytic activity">
    <reaction evidence="12">
        <text>L-seryl-[protein] + ATP = O-phospho-L-seryl-[protein] + ADP + H(+)</text>
        <dbReference type="Rhea" id="RHEA:17989"/>
        <dbReference type="Rhea" id="RHEA-COMP:9863"/>
        <dbReference type="Rhea" id="RHEA-COMP:11604"/>
        <dbReference type="ChEBI" id="CHEBI:15378"/>
        <dbReference type="ChEBI" id="CHEBI:29999"/>
        <dbReference type="ChEBI" id="CHEBI:30616"/>
        <dbReference type="ChEBI" id="CHEBI:83421"/>
        <dbReference type="ChEBI" id="CHEBI:456216"/>
        <dbReference type="EC" id="2.7.11.1"/>
    </reaction>
</comment>
<evidence type="ECO:0000256" key="4">
    <source>
        <dbReference type="ARBA" id="ARBA00022490"/>
    </source>
</evidence>
<dbReference type="FunFam" id="1.10.510.10:FF:000012">
    <property type="entry name" value="microtubule-associated serine/threonine-protein kinase 2 isoform X1"/>
    <property type="match status" value="1"/>
</dbReference>
<dbReference type="SMART" id="SM00228">
    <property type="entry name" value="PDZ"/>
    <property type="match status" value="1"/>
</dbReference>
<feature type="region of interest" description="Disordered" evidence="13">
    <location>
        <begin position="639"/>
        <end position="661"/>
    </location>
</feature>
<dbReference type="Gene3D" id="3.30.200.20">
    <property type="entry name" value="Phosphorylase Kinase, domain 1"/>
    <property type="match status" value="1"/>
</dbReference>
<evidence type="ECO:0000256" key="13">
    <source>
        <dbReference type="SAM" id="MobiDB-lite"/>
    </source>
</evidence>
<dbReference type="Gene3D" id="2.30.42.10">
    <property type="match status" value="1"/>
</dbReference>
<feature type="domain" description="PDZ" evidence="15">
    <location>
        <begin position="779"/>
        <end position="865"/>
    </location>
</feature>
<dbReference type="GO" id="GO:0000287">
    <property type="term" value="F:magnesium ion binding"/>
    <property type="evidence" value="ECO:0007669"/>
    <property type="project" value="InterPro"/>
</dbReference>
<dbReference type="WBParaSite" id="DME_0000093501-mRNA-1">
    <property type="protein sequence ID" value="DME_0000093501-mRNA-1"/>
    <property type="gene ID" value="DME_0000093501"/>
</dbReference>
<dbReference type="SUPFAM" id="SSF56112">
    <property type="entry name" value="Protein kinase-like (PK-like)"/>
    <property type="match status" value="1"/>
</dbReference>
<dbReference type="PANTHER" id="PTHR24356:SF414">
    <property type="entry name" value="NON-SPECIFIC SERINE_THREONINE PROTEIN KINASE"/>
    <property type="match status" value="1"/>
</dbReference>
<evidence type="ECO:0000313" key="17">
    <source>
        <dbReference type="WBParaSite" id="DME_0000093501-mRNA-1"/>
    </source>
</evidence>
<proteinExistence type="predicted"/>
<feature type="compositionally biased region" description="Low complexity" evidence="13">
    <location>
        <begin position="734"/>
        <end position="743"/>
    </location>
</feature>
<comment type="subcellular location">
    <subcellularLocation>
        <location evidence="2">Cytoplasm</location>
    </subcellularLocation>
</comment>
<accession>A0A0N4U2L9</accession>
<evidence type="ECO:0000256" key="3">
    <source>
        <dbReference type="ARBA" id="ARBA00012513"/>
    </source>
</evidence>
<keyword evidence="9" id="KW-0418">Kinase</keyword>
<dbReference type="PANTHER" id="PTHR24356">
    <property type="entry name" value="SERINE/THREONINE-PROTEIN KINASE"/>
    <property type="match status" value="1"/>
</dbReference>